<dbReference type="InterPro" id="IPR013320">
    <property type="entry name" value="ConA-like_dom_sf"/>
</dbReference>
<dbReference type="GO" id="GO:0004308">
    <property type="term" value="F:exo-alpha-sialidase activity"/>
    <property type="evidence" value="ECO:0007669"/>
    <property type="project" value="UniProtKB-EC"/>
</dbReference>
<dbReference type="KEGG" id="cut:CUTER_01555"/>
<dbReference type="Pfam" id="PF13088">
    <property type="entry name" value="BNR_2"/>
    <property type="match status" value="1"/>
</dbReference>
<dbReference type="SUPFAM" id="SSF50939">
    <property type="entry name" value="Sialidases"/>
    <property type="match status" value="1"/>
</dbReference>
<feature type="domain" description="Sialidase" evidence="5">
    <location>
        <begin position="479"/>
        <end position="726"/>
    </location>
</feature>
<evidence type="ECO:0000313" key="7">
    <source>
        <dbReference type="Proteomes" id="UP000035548"/>
    </source>
</evidence>
<reference evidence="7" key="2">
    <citation type="submission" date="2015-05" db="EMBL/GenBank/DDBJ databases">
        <title>Complete genome sequence of Corynebacterium uterequi DSM 45634, isolated from the uterus of a maiden mare.</title>
        <authorList>
            <person name="Ruckert C."/>
            <person name="Albersmeier A."/>
            <person name="Winkler A."/>
            <person name="Tauch A."/>
        </authorList>
    </citation>
    <scope>NUCLEOTIDE SEQUENCE [LARGE SCALE GENOMIC DNA]</scope>
    <source>
        <strain evidence="7">DSM 45634</strain>
    </source>
</reference>
<evidence type="ECO:0000259" key="5">
    <source>
        <dbReference type="Pfam" id="PF13088"/>
    </source>
</evidence>
<dbReference type="RefSeq" id="WP_047258943.1">
    <property type="nucleotide sequence ID" value="NZ_CP011546.1"/>
</dbReference>
<gene>
    <name evidence="6" type="ORF">CUTER_01555</name>
</gene>
<dbReference type="STRING" id="1072256.CUTER_01555"/>
<dbReference type="PANTHER" id="PTHR10628">
    <property type="entry name" value="SIALIDASE"/>
    <property type="match status" value="1"/>
</dbReference>
<dbReference type="InterPro" id="IPR026856">
    <property type="entry name" value="Sialidase_fam"/>
</dbReference>
<feature type="domain" description="Laminin G" evidence="4">
    <location>
        <begin position="33"/>
        <end position="113"/>
    </location>
</feature>
<evidence type="ECO:0000256" key="2">
    <source>
        <dbReference type="ARBA" id="ARBA00009348"/>
    </source>
</evidence>
<dbReference type="InterPro" id="IPR011040">
    <property type="entry name" value="Sialidase"/>
</dbReference>
<dbReference type="PATRIC" id="fig|1072256.5.peg.300"/>
<dbReference type="GO" id="GO:0005737">
    <property type="term" value="C:cytoplasm"/>
    <property type="evidence" value="ECO:0007669"/>
    <property type="project" value="TreeGrafter"/>
</dbReference>
<dbReference type="InterPro" id="IPR001791">
    <property type="entry name" value="Laminin_G"/>
</dbReference>
<evidence type="ECO:0000256" key="1">
    <source>
        <dbReference type="ARBA" id="ARBA00000427"/>
    </source>
</evidence>
<keyword evidence="7" id="KW-1185">Reference proteome</keyword>
<dbReference type="GO" id="GO:0016020">
    <property type="term" value="C:membrane"/>
    <property type="evidence" value="ECO:0007669"/>
    <property type="project" value="TreeGrafter"/>
</dbReference>
<dbReference type="GO" id="GO:0006689">
    <property type="term" value="P:ganglioside catabolic process"/>
    <property type="evidence" value="ECO:0007669"/>
    <property type="project" value="TreeGrafter"/>
</dbReference>
<keyword evidence="6" id="KW-0378">Hydrolase</keyword>
<name>A0A0G3HGR3_9CORY</name>
<dbReference type="Proteomes" id="UP000035548">
    <property type="component" value="Chromosome"/>
</dbReference>
<comment type="similarity">
    <text evidence="2">Belongs to the glycosyl hydrolase 33 family.</text>
</comment>
<accession>A0A0G3HGR3</accession>
<dbReference type="OrthoDB" id="7294637at2"/>
<dbReference type="AlphaFoldDB" id="A0A0G3HGR3"/>
<dbReference type="PANTHER" id="PTHR10628:SF30">
    <property type="entry name" value="EXO-ALPHA-SIALIDASE"/>
    <property type="match status" value="1"/>
</dbReference>
<dbReference type="InterPro" id="IPR036278">
    <property type="entry name" value="Sialidase_sf"/>
</dbReference>
<dbReference type="Gene3D" id="2.120.10.10">
    <property type="match status" value="1"/>
</dbReference>
<dbReference type="EMBL" id="CP011546">
    <property type="protein sequence ID" value="AKK10327.1"/>
    <property type="molecule type" value="Genomic_DNA"/>
</dbReference>
<dbReference type="Pfam" id="PF02210">
    <property type="entry name" value="Laminin_G_2"/>
    <property type="match status" value="1"/>
</dbReference>
<dbReference type="Gene3D" id="2.60.120.200">
    <property type="match status" value="2"/>
</dbReference>
<comment type="catalytic activity">
    <reaction evidence="1">
        <text>Hydrolysis of alpha-(2-&gt;3)-, alpha-(2-&gt;6)-, alpha-(2-&gt;8)- glycosidic linkages of terminal sialic acid residues in oligosaccharides, glycoproteins, glycolipids, colominic acid and synthetic substrates.</text>
        <dbReference type="EC" id="3.2.1.18"/>
    </reaction>
</comment>
<proteinExistence type="inferred from homology"/>
<protein>
    <recommendedName>
        <fullName evidence="3">exo-alpha-sialidase</fullName>
        <ecNumber evidence="3">3.2.1.18</ecNumber>
    </recommendedName>
</protein>
<dbReference type="EC" id="3.2.1.18" evidence="3"/>
<dbReference type="GO" id="GO:0009313">
    <property type="term" value="P:oligosaccharide catabolic process"/>
    <property type="evidence" value="ECO:0007669"/>
    <property type="project" value="TreeGrafter"/>
</dbReference>
<evidence type="ECO:0000256" key="3">
    <source>
        <dbReference type="ARBA" id="ARBA00012733"/>
    </source>
</evidence>
<reference evidence="6 7" key="1">
    <citation type="journal article" date="2015" name="Genome Announc.">
        <title>Virulence Factor Genes Detected in the Complete Genome Sequence of Corynebacterium uterequi DSM 45634, Isolated from the Uterus of a Maiden Mare.</title>
        <authorList>
            <person name="Ruckert C."/>
            <person name="Kriete M."/>
            <person name="Jaenicke S."/>
            <person name="Winkler A."/>
            <person name="Tauch A."/>
        </authorList>
    </citation>
    <scope>NUCLEOTIDE SEQUENCE [LARGE SCALE GENOMIC DNA]</scope>
    <source>
        <strain evidence="6 7">DSM 45634</strain>
    </source>
</reference>
<sequence length="752" mass="81377">MYLDHRAGAGVFTVPEAAVQRHGSLHLDFAATADAELLRASGADGWITLSLTGGRLDGEIHSASEHRRLDAEDAVGLNDGAIHSVTLTVNDSGTHLFVDGYEAFSATTQLWFRDLGIEEFTVDPAEIITVYRVAVLEPGLTPRAAVALAVAAEPFVEFAAAELSTRDVQRCSTLRKGAIRARFRTRGRGQHGVAVTVVGVDGVIRMGIDDGGNLYYRVWLSDELVVEALAEGRWDDGNDHDVVAVVGHGAVDLYADGYQVVHEPGMAFFADLGSISQVLAGMDADGRRLFGEVSEAHIFDAVLSDHQVKRLASVEPLETRALFDTGLLDSASYRIPSLVTLASGVVVAGADQRVSIPNDAPNDINFTIRRSLDGGRTWLDVQTVIEHPGSGLLGASATDSVLVQDRDTGRLFCVLDFFPGGIGQPNAALGRGFDDCGRRILHDEEGMIYLLKDDGEVLTAEGKPTSYRVASDGNVNRGGNIYLADGVDPNQTLLAHPTSYLQIIYSDDDGETWSAPRDITAEVKEEWMSFCGTSPGNGIQLSRGEHAGRILIPLYHNNEHRSAFSCAALYTDDGGQTWHRGASTNDGRNIDGQVVSSRDLIYEPAFSYESVFVEDSQGRVHVWMRNNNAAGRVAHAVSDDGGTSWGQVDFVDAIPEIFSQPNAIAVDVDGHPGIVFANASQLVPYRGRGVLRLSLDDGATWPHNRVFNPKHYVYQCMTQLPNGDIGLLWERERQGLFLSIVPLTWLTSSLQG</sequence>
<evidence type="ECO:0000259" key="4">
    <source>
        <dbReference type="Pfam" id="PF02210"/>
    </source>
</evidence>
<dbReference type="Gene3D" id="2.40.220.10">
    <property type="entry name" value="Intramolecular Trans-sialidase, Domain 3"/>
    <property type="match status" value="1"/>
</dbReference>
<evidence type="ECO:0000313" key="6">
    <source>
        <dbReference type="EMBL" id="AKK10327.1"/>
    </source>
</evidence>
<organism evidence="6 7">
    <name type="scientific">Corynebacterium uterequi</name>
    <dbReference type="NCBI Taxonomy" id="1072256"/>
    <lineage>
        <taxon>Bacteria</taxon>
        <taxon>Bacillati</taxon>
        <taxon>Actinomycetota</taxon>
        <taxon>Actinomycetes</taxon>
        <taxon>Mycobacteriales</taxon>
        <taxon>Corynebacteriaceae</taxon>
        <taxon>Corynebacterium</taxon>
    </lineage>
</organism>
<dbReference type="CDD" id="cd15482">
    <property type="entry name" value="Sialidase_non-viral"/>
    <property type="match status" value="1"/>
</dbReference>
<dbReference type="InterPro" id="IPR023364">
    <property type="entry name" value="Trans_sialidase_dom3"/>
</dbReference>
<dbReference type="SUPFAM" id="SSF49899">
    <property type="entry name" value="Concanavalin A-like lectins/glucanases"/>
    <property type="match status" value="2"/>
</dbReference>
<keyword evidence="6" id="KW-0326">Glycosidase</keyword>